<feature type="compositionally biased region" description="Low complexity" evidence="1">
    <location>
        <begin position="295"/>
        <end position="306"/>
    </location>
</feature>
<accession>A0A6A6BIT3</accession>
<feature type="compositionally biased region" description="Low complexity" evidence="1">
    <location>
        <begin position="58"/>
        <end position="79"/>
    </location>
</feature>
<protein>
    <submittedName>
        <fullName evidence="2">Uncharacterized protein</fullName>
    </submittedName>
</protein>
<dbReference type="Proteomes" id="UP000799438">
    <property type="component" value="Unassembled WGS sequence"/>
</dbReference>
<sequence>MYNMQYNNLMPQGIADMSQYLDLMTPSNQSQSAFPAEQNPYLQPNPTTPSQWGTTGYQKPPQQQGSTQQPGNPQFQGFPENTGYPQQLGLLQNNQYPQLLGPFQQNGINLQPGLGLSGYGLPGFPFNQPGFNQQAFNQQAFNQQALNQQALMKQAFLQQALMQQGLLQSGSNLSGHSQPGPLQPRQHQRLGPSQQPDNRQQPGNQQQPGHHQQPGHQQPGHAQQFGHQQQAGYSQKPKNSNQSGYGHKRKCSRKSFPKPYSTKSLGHPPPSRLPTPLRQPSPLLQRSAGQTYVAPEPQRVQQQPPVLRSPPSPVNDAAPDSAACITQCPTQAAPVSPSVPAAVSSAEPAADAPDAPGTPGTPASSGALAPDSPEMVDPVSPGSFHGLIDSYSPPFPFPLSPTANNRQQQLGELTLPEPALPVLDARTQAHALLTQANLSHADRLTTAPMARKKTNPAKRQHQSSGGSGNARNTVAPLGGELLELANAQAAVSDTVNAASASNTRNAATASDNINAASASASTSASTSASNAVNAVANSPTFAVDTTTAVANPAMNATSNMPQSNGDDNVDPNIDPNFDFSFDDTLDFAGDNFDFGNVNDFGNGNDVGNDNDFGDGNDVGNDNDFGDGNDIGNGNNFGNNNGNDLANGFNYNANTFGNIFGGRRNAPNLSDNLNLNQARMNAGPSAQLPGRGRKRKASAKRKKPVYKEYMPAVYEKLTATTFANAADAIAFTNVPRWRPKHGEPDLTIPTTLAQKKDRVLELVNSLINMEDIYDNTNTSSNTMPRIMRSESQYTMQQIEARSWQTLEMAISLHVHGCHVWDGPDATAGDNDQDRVLGFAERWDELCELAKRWKTAAQQIMDNTGMASLVCAPIRHQRRKTTNRRANGRKQVTLEAGRQAQKDKLLNGGGADGDDGGDGGFLAGGGLLGGGGGGILGGRAVLGGGQRQFNASAEALAEADALALAEAEALALAEEQRALFGEEEGGEEEESMLASASKRRRLS</sequence>
<name>A0A6A6BIT3_9PEZI</name>
<feature type="region of interest" description="Disordered" evidence="1">
    <location>
        <begin position="295"/>
        <end position="320"/>
    </location>
</feature>
<feature type="compositionally biased region" description="Low complexity" evidence="1">
    <location>
        <begin position="194"/>
        <end position="230"/>
    </location>
</feature>
<feature type="compositionally biased region" description="Acidic residues" evidence="1">
    <location>
        <begin position="979"/>
        <end position="989"/>
    </location>
</feature>
<feature type="region of interest" description="Disordered" evidence="1">
    <location>
        <begin position="169"/>
        <end position="283"/>
    </location>
</feature>
<feature type="region of interest" description="Disordered" evidence="1">
    <location>
        <begin position="679"/>
        <end position="701"/>
    </location>
</feature>
<feature type="compositionally biased region" description="Basic residues" evidence="1">
    <location>
        <begin position="450"/>
        <end position="461"/>
    </location>
</feature>
<feature type="compositionally biased region" description="Basic residues" evidence="1">
    <location>
        <begin position="690"/>
        <end position="701"/>
    </location>
</feature>
<feature type="compositionally biased region" description="Low complexity" evidence="1">
    <location>
        <begin position="332"/>
        <end position="364"/>
    </location>
</feature>
<feature type="region of interest" description="Disordered" evidence="1">
    <location>
        <begin position="978"/>
        <end position="1001"/>
    </location>
</feature>
<dbReference type="RefSeq" id="XP_033399638.1">
    <property type="nucleotide sequence ID" value="XM_033544050.1"/>
</dbReference>
<feature type="region of interest" description="Disordered" evidence="1">
    <location>
        <begin position="439"/>
        <end position="474"/>
    </location>
</feature>
<feature type="region of interest" description="Disordered" evidence="1">
    <location>
        <begin position="29"/>
        <end position="87"/>
    </location>
</feature>
<evidence type="ECO:0000313" key="2">
    <source>
        <dbReference type="EMBL" id="KAF2143926.1"/>
    </source>
</evidence>
<feature type="compositionally biased region" description="Pro residues" evidence="1">
    <location>
        <begin position="267"/>
        <end position="279"/>
    </location>
</feature>
<dbReference type="GeneID" id="54301546"/>
<keyword evidence="3" id="KW-1185">Reference proteome</keyword>
<evidence type="ECO:0000313" key="3">
    <source>
        <dbReference type="Proteomes" id="UP000799438"/>
    </source>
</evidence>
<feature type="compositionally biased region" description="Polar residues" evidence="1">
    <location>
        <begin position="231"/>
        <end position="244"/>
    </location>
</feature>
<feature type="compositionally biased region" description="Low complexity" evidence="1">
    <location>
        <begin position="169"/>
        <end position="178"/>
    </location>
</feature>
<dbReference type="AlphaFoldDB" id="A0A6A6BIT3"/>
<organism evidence="2 3">
    <name type="scientific">Aplosporella prunicola CBS 121167</name>
    <dbReference type="NCBI Taxonomy" id="1176127"/>
    <lineage>
        <taxon>Eukaryota</taxon>
        <taxon>Fungi</taxon>
        <taxon>Dikarya</taxon>
        <taxon>Ascomycota</taxon>
        <taxon>Pezizomycotina</taxon>
        <taxon>Dothideomycetes</taxon>
        <taxon>Dothideomycetes incertae sedis</taxon>
        <taxon>Botryosphaeriales</taxon>
        <taxon>Aplosporellaceae</taxon>
        <taxon>Aplosporella</taxon>
    </lineage>
</organism>
<feature type="region of interest" description="Disordered" evidence="1">
    <location>
        <begin position="332"/>
        <end position="387"/>
    </location>
</feature>
<reference evidence="2" key="1">
    <citation type="journal article" date="2020" name="Stud. Mycol.">
        <title>101 Dothideomycetes genomes: a test case for predicting lifestyles and emergence of pathogens.</title>
        <authorList>
            <person name="Haridas S."/>
            <person name="Albert R."/>
            <person name="Binder M."/>
            <person name="Bloem J."/>
            <person name="Labutti K."/>
            <person name="Salamov A."/>
            <person name="Andreopoulos B."/>
            <person name="Baker S."/>
            <person name="Barry K."/>
            <person name="Bills G."/>
            <person name="Bluhm B."/>
            <person name="Cannon C."/>
            <person name="Castanera R."/>
            <person name="Culley D."/>
            <person name="Daum C."/>
            <person name="Ezra D."/>
            <person name="Gonzalez J."/>
            <person name="Henrissat B."/>
            <person name="Kuo A."/>
            <person name="Liang C."/>
            <person name="Lipzen A."/>
            <person name="Lutzoni F."/>
            <person name="Magnuson J."/>
            <person name="Mondo S."/>
            <person name="Nolan M."/>
            <person name="Ohm R."/>
            <person name="Pangilinan J."/>
            <person name="Park H.-J."/>
            <person name="Ramirez L."/>
            <person name="Alfaro M."/>
            <person name="Sun H."/>
            <person name="Tritt A."/>
            <person name="Yoshinaga Y."/>
            <person name="Zwiers L.-H."/>
            <person name="Turgeon B."/>
            <person name="Goodwin S."/>
            <person name="Spatafora J."/>
            <person name="Crous P."/>
            <person name="Grigoriev I."/>
        </authorList>
    </citation>
    <scope>NUCLEOTIDE SEQUENCE</scope>
    <source>
        <strain evidence="2">CBS 121167</strain>
    </source>
</reference>
<feature type="compositionally biased region" description="Basic residues" evidence="1">
    <location>
        <begin position="246"/>
        <end position="256"/>
    </location>
</feature>
<feature type="region of interest" description="Disordered" evidence="1">
    <location>
        <begin position="876"/>
        <end position="910"/>
    </location>
</feature>
<dbReference type="EMBL" id="ML995481">
    <property type="protein sequence ID" value="KAF2143926.1"/>
    <property type="molecule type" value="Genomic_DNA"/>
</dbReference>
<gene>
    <name evidence="2" type="ORF">K452DRAFT_317339</name>
</gene>
<evidence type="ECO:0000256" key="1">
    <source>
        <dbReference type="SAM" id="MobiDB-lite"/>
    </source>
</evidence>
<feature type="compositionally biased region" description="Polar residues" evidence="1">
    <location>
        <begin position="40"/>
        <end position="57"/>
    </location>
</feature>
<feature type="compositionally biased region" description="Basic residues" evidence="1">
    <location>
        <begin position="876"/>
        <end position="886"/>
    </location>
</feature>
<proteinExistence type="predicted"/>